<reference evidence="1 2" key="1">
    <citation type="submission" date="2024-06" db="EMBL/GenBank/DDBJ databases">
        <authorList>
            <person name="Li F."/>
        </authorList>
    </citation>
    <scope>NUCLEOTIDE SEQUENCE [LARGE SCALE GENOMIC DNA]</scope>
    <source>
        <strain evidence="1 2">GXAS 311</strain>
    </source>
</reference>
<name>A0ABV2BUT6_9GAMM</name>
<evidence type="ECO:0000313" key="1">
    <source>
        <dbReference type="EMBL" id="MET1255693.1"/>
    </source>
</evidence>
<evidence type="ECO:0000313" key="2">
    <source>
        <dbReference type="Proteomes" id="UP001548189"/>
    </source>
</evidence>
<accession>A0ABV2BUT6</accession>
<protein>
    <submittedName>
        <fullName evidence="1">Uncharacterized protein</fullName>
    </submittedName>
</protein>
<keyword evidence="2" id="KW-1185">Reference proteome</keyword>
<sequence length="183" mass="20423">MASVLLSTNRKSIYFYMGIVGILVPVSWYFLKFSDPNVINNLHQQTFQLNYAAFKSGIRLAHYHFLAKDDLAKKNGVTKSSTGENLIKQSIGLLHFNQHGFPIAIKRYSADQQTPLSVQDCIDIWDSVLGPLKPNLSITPTDTEYWVRLSSNNQCIIGSHTANNSQISYDAIVGKVTLATLTD</sequence>
<dbReference type="EMBL" id="JBEVCJ010000012">
    <property type="protein sequence ID" value="MET1255693.1"/>
    <property type="molecule type" value="Genomic_DNA"/>
</dbReference>
<organism evidence="1 2">
    <name type="scientific">Aliikangiella maris</name>
    <dbReference type="NCBI Taxonomy" id="3162458"/>
    <lineage>
        <taxon>Bacteria</taxon>
        <taxon>Pseudomonadati</taxon>
        <taxon>Pseudomonadota</taxon>
        <taxon>Gammaproteobacteria</taxon>
        <taxon>Oceanospirillales</taxon>
        <taxon>Pleioneaceae</taxon>
        <taxon>Aliikangiella</taxon>
    </lineage>
</organism>
<dbReference type="Proteomes" id="UP001548189">
    <property type="component" value="Unassembled WGS sequence"/>
</dbReference>
<proteinExistence type="predicted"/>
<comment type="caution">
    <text evidence="1">The sequence shown here is derived from an EMBL/GenBank/DDBJ whole genome shotgun (WGS) entry which is preliminary data.</text>
</comment>
<gene>
    <name evidence="1" type="ORF">ABVT43_11200</name>
</gene>